<dbReference type="GO" id="GO:0003700">
    <property type="term" value="F:DNA-binding transcription factor activity"/>
    <property type="evidence" value="ECO:0007669"/>
    <property type="project" value="InterPro"/>
</dbReference>
<dbReference type="InterPro" id="IPR003657">
    <property type="entry name" value="WRKY_dom"/>
</dbReference>
<dbReference type="InterPro" id="IPR044810">
    <property type="entry name" value="WRKY_plant"/>
</dbReference>
<dbReference type="Pfam" id="PF03106">
    <property type="entry name" value="WRKY"/>
    <property type="match status" value="1"/>
</dbReference>
<evidence type="ECO:0000256" key="3">
    <source>
        <dbReference type="ARBA" id="ARBA00023125"/>
    </source>
</evidence>
<feature type="non-terminal residue" evidence="10">
    <location>
        <position position="236"/>
    </location>
</feature>
<evidence type="ECO:0000256" key="4">
    <source>
        <dbReference type="ARBA" id="ARBA00023163"/>
    </source>
</evidence>
<proteinExistence type="inferred from homology"/>
<dbReference type="SMART" id="SM00774">
    <property type="entry name" value="WRKY"/>
    <property type="match status" value="1"/>
</dbReference>
<evidence type="ECO:0000256" key="6">
    <source>
        <dbReference type="ARBA" id="ARBA00059805"/>
    </source>
</evidence>
<accession>A0AA38FTY0</accession>
<evidence type="ECO:0000256" key="8">
    <source>
        <dbReference type="SAM" id="MobiDB-lite"/>
    </source>
</evidence>
<keyword evidence="4" id="KW-0804">Transcription</keyword>
<organism evidence="10 11">
    <name type="scientific">Taxus chinensis</name>
    <name type="common">Chinese yew</name>
    <name type="synonym">Taxus wallichiana var. chinensis</name>
    <dbReference type="NCBI Taxonomy" id="29808"/>
    <lineage>
        <taxon>Eukaryota</taxon>
        <taxon>Viridiplantae</taxon>
        <taxon>Streptophyta</taxon>
        <taxon>Embryophyta</taxon>
        <taxon>Tracheophyta</taxon>
        <taxon>Spermatophyta</taxon>
        <taxon>Pinopsida</taxon>
        <taxon>Pinidae</taxon>
        <taxon>Conifers II</taxon>
        <taxon>Cupressales</taxon>
        <taxon>Taxaceae</taxon>
        <taxon>Taxus</taxon>
    </lineage>
</organism>
<comment type="caution">
    <text evidence="10">The sequence shown here is derived from an EMBL/GenBank/DDBJ whole genome shotgun (WGS) entry which is preliminary data.</text>
</comment>
<feature type="compositionally biased region" description="Basic and acidic residues" evidence="8">
    <location>
        <begin position="58"/>
        <end position="70"/>
    </location>
</feature>
<evidence type="ECO:0000256" key="1">
    <source>
        <dbReference type="ARBA" id="ARBA00004123"/>
    </source>
</evidence>
<dbReference type="GO" id="GO:0005634">
    <property type="term" value="C:nucleus"/>
    <property type="evidence" value="ECO:0007669"/>
    <property type="project" value="UniProtKB-SubCell"/>
</dbReference>
<comment type="function">
    <text evidence="6">Transcription factor. Interacts specifically with the W box (5'-(T)TGAC[CT]-3'), a frequently occurring elicitor-responsive cis-acting element.</text>
</comment>
<feature type="non-terminal residue" evidence="10">
    <location>
        <position position="1"/>
    </location>
</feature>
<dbReference type="SUPFAM" id="SSF118290">
    <property type="entry name" value="WRKY DNA-binding domain"/>
    <property type="match status" value="1"/>
</dbReference>
<comment type="similarity">
    <text evidence="7">Belongs to the WRKY group II-e family.</text>
</comment>
<evidence type="ECO:0000259" key="9">
    <source>
        <dbReference type="PROSITE" id="PS50811"/>
    </source>
</evidence>
<keyword evidence="2" id="KW-0805">Transcription regulation</keyword>
<dbReference type="Gene3D" id="2.20.25.80">
    <property type="entry name" value="WRKY domain"/>
    <property type="match status" value="1"/>
</dbReference>
<dbReference type="PROSITE" id="PS50811">
    <property type="entry name" value="WRKY"/>
    <property type="match status" value="1"/>
</dbReference>
<evidence type="ECO:0000256" key="5">
    <source>
        <dbReference type="ARBA" id="ARBA00023242"/>
    </source>
</evidence>
<dbReference type="PANTHER" id="PTHR32096">
    <property type="entry name" value="WRKY TRANSCRIPTION FACTOR 30-RELATED-RELATED"/>
    <property type="match status" value="1"/>
</dbReference>
<gene>
    <name evidence="10" type="ORF">KI387_037926</name>
</gene>
<sequence>MGTWCGIYEGGDLEAVVRGSTPASYSKFTLQQATCVSATTEHSQSGDYSSFKKHEALKNDDKIMPTDTKLEPASPEIIPGVESSPPPSDSLNSPSRSRAGHGTGLHNSAAMKLVNRSSSAIKTESNCLGFTKGLKRRKSEERRVMCVPMAEGSWNKQGGAGVSSDLWSWRKYGQKPIKGSPYPRGYYRCSSSKGCPARKQIERSRTDPTTLLITYTADHNHVWPAHRNALARSSRQ</sequence>
<evidence type="ECO:0000313" key="11">
    <source>
        <dbReference type="Proteomes" id="UP000824469"/>
    </source>
</evidence>
<feature type="domain" description="WRKY" evidence="9">
    <location>
        <begin position="158"/>
        <end position="224"/>
    </location>
</feature>
<name>A0AA38FTY0_TAXCH</name>
<keyword evidence="5" id="KW-0539">Nucleus</keyword>
<dbReference type="FunFam" id="2.20.25.80:FF:000005">
    <property type="entry name" value="probable WRKY transcription factor 14"/>
    <property type="match status" value="1"/>
</dbReference>
<dbReference type="PANTHER" id="PTHR32096:SF18">
    <property type="entry name" value="DISEASE RESISTANCE PROTEIN RRS1B-RELATED"/>
    <property type="match status" value="1"/>
</dbReference>
<keyword evidence="11" id="KW-1185">Reference proteome</keyword>
<evidence type="ECO:0000256" key="2">
    <source>
        <dbReference type="ARBA" id="ARBA00023015"/>
    </source>
</evidence>
<comment type="subcellular location">
    <subcellularLocation>
        <location evidence="1">Nucleus</location>
    </subcellularLocation>
</comment>
<dbReference type="Proteomes" id="UP000824469">
    <property type="component" value="Unassembled WGS sequence"/>
</dbReference>
<dbReference type="InterPro" id="IPR036576">
    <property type="entry name" value="WRKY_dom_sf"/>
</dbReference>
<evidence type="ECO:0000256" key="7">
    <source>
        <dbReference type="ARBA" id="ARBA00060761"/>
    </source>
</evidence>
<dbReference type="EMBL" id="JAHRHJ020000007">
    <property type="protein sequence ID" value="KAH9310015.1"/>
    <property type="molecule type" value="Genomic_DNA"/>
</dbReference>
<protein>
    <recommendedName>
        <fullName evidence="9">WRKY domain-containing protein</fullName>
    </recommendedName>
</protein>
<reference evidence="10 11" key="1">
    <citation type="journal article" date="2021" name="Nat. Plants">
        <title>The Taxus genome provides insights into paclitaxel biosynthesis.</title>
        <authorList>
            <person name="Xiong X."/>
            <person name="Gou J."/>
            <person name="Liao Q."/>
            <person name="Li Y."/>
            <person name="Zhou Q."/>
            <person name="Bi G."/>
            <person name="Li C."/>
            <person name="Du R."/>
            <person name="Wang X."/>
            <person name="Sun T."/>
            <person name="Guo L."/>
            <person name="Liang H."/>
            <person name="Lu P."/>
            <person name="Wu Y."/>
            <person name="Zhang Z."/>
            <person name="Ro D.K."/>
            <person name="Shang Y."/>
            <person name="Huang S."/>
            <person name="Yan J."/>
        </authorList>
    </citation>
    <scope>NUCLEOTIDE SEQUENCE [LARGE SCALE GENOMIC DNA]</scope>
    <source>
        <strain evidence="10">Ta-2019</strain>
    </source>
</reference>
<dbReference type="GO" id="GO:0000976">
    <property type="term" value="F:transcription cis-regulatory region binding"/>
    <property type="evidence" value="ECO:0007669"/>
    <property type="project" value="TreeGrafter"/>
</dbReference>
<keyword evidence="3" id="KW-0238">DNA-binding</keyword>
<dbReference type="AlphaFoldDB" id="A0AA38FTY0"/>
<evidence type="ECO:0000313" key="10">
    <source>
        <dbReference type="EMBL" id="KAH9310015.1"/>
    </source>
</evidence>
<feature type="region of interest" description="Disordered" evidence="8">
    <location>
        <begin position="58"/>
        <end position="106"/>
    </location>
</feature>